<name>A0ABN8YA12_RANTA</name>
<evidence type="ECO:0000256" key="1">
    <source>
        <dbReference type="SAM" id="MobiDB-lite"/>
    </source>
</evidence>
<organism evidence="2 3">
    <name type="scientific">Rangifer tarandus platyrhynchus</name>
    <name type="common">Svalbard reindeer</name>
    <dbReference type="NCBI Taxonomy" id="3082113"/>
    <lineage>
        <taxon>Eukaryota</taxon>
        <taxon>Metazoa</taxon>
        <taxon>Chordata</taxon>
        <taxon>Craniata</taxon>
        <taxon>Vertebrata</taxon>
        <taxon>Euteleostomi</taxon>
        <taxon>Mammalia</taxon>
        <taxon>Eutheria</taxon>
        <taxon>Laurasiatheria</taxon>
        <taxon>Artiodactyla</taxon>
        <taxon>Ruminantia</taxon>
        <taxon>Pecora</taxon>
        <taxon>Cervidae</taxon>
        <taxon>Odocoileinae</taxon>
        <taxon>Rangifer</taxon>
    </lineage>
</organism>
<evidence type="ECO:0000313" key="3">
    <source>
        <dbReference type="Proteomes" id="UP001176941"/>
    </source>
</evidence>
<keyword evidence="3" id="KW-1185">Reference proteome</keyword>
<dbReference type="EMBL" id="OX459950">
    <property type="protein sequence ID" value="CAI9156614.1"/>
    <property type="molecule type" value="Genomic_DNA"/>
</dbReference>
<accession>A0ABN8YA12</accession>
<feature type="region of interest" description="Disordered" evidence="1">
    <location>
        <begin position="139"/>
        <end position="172"/>
    </location>
</feature>
<feature type="region of interest" description="Disordered" evidence="1">
    <location>
        <begin position="1"/>
        <end position="81"/>
    </location>
</feature>
<feature type="compositionally biased region" description="Polar residues" evidence="1">
    <location>
        <begin position="150"/>
        <end position="172"/>
    </location>
</feature>
<gene>
    <name evidence="2" type="ORF">MRATA1EN1_LOCUS5576</name>
</gene>
<feature type="non-terminal residue" evidence="2">
    <location>
        <position position="1"/>
    </location>
</feature>
<feature type="compositionally biased region" description="Polar residues" evidence="1">
    <location>
        <begin position="9"/>
        <end position="20"/>
    </location>
</feature>
<feature type="compositionally biased region" description="Basic and acidic residues" evidence="1">
    <location>
        <begin position="41"/>
        <end position="52"/>
    </location>
</feature>
<proteinExistence type="predicted"/>
<evidence type="ECO:0000313" key="2">
    <source>
        <dbReference type="EMBL" id="CAI9156614.1"/>
    </source>
</evidence>
<reference evidence="2" key="1">
    <citation type="submission" date="2023-04" db="EMBL/GenBank/DDBJ databases">
        <authorList>
            <consortium name="ELIXIR-Norway"/>
        </authorList>
    </citation>
    <scope>NUCLEOTIDE SEQUENCE [LARGE SCALE GENOMIC DNA]</scope>
</reference>
<sequence>MRLGDPSSCDLSLSAPSHTSPPLGPFLLHKEGQLGAQSSDKSLETDCQDFKGRVPPPAGAPRCRQAPSGQPHQDPHDCPLLSLRPQWCPLTTSPVDAQELRSRSRPPDHLASCTEAAALAGAAPPGGCLAIASAHVASPRTSAKAPFPSKVTSTGTRGQDFSLSSGGTQNRR</sequence>
<dbReference type="Proteomes" id="UP001176941">
    <property type="component" value="Chromosome 14"/>
</dbReference>
<protein>
    <submittedName>
        <fullName evidence="2">Uncharacterized protein</fullName>
    </submittedName>
</protein>